<feature type="compositionally biased region" description="Pro residues" evidence="2">
    <location>
        <begin position="101"/>
        <end position="112"/>
    </location>
</feature>
<keyword evidence="4" id="KW-1185">Reference proteome</keyword>
<evidence type="ECO:0000256" key="2">
    <source>
        <dbReference type="SAM" id="MobiDB-lite"/>
    </source>
</evidence>
<evidence type="ECO:0000313" key="4">
    <source>
        <dbReference type="Proteomes" id="UP000613266"/>
    </source>
</evidence>
<keyword evidence="1" id="KW-0175">Coiled coil</keyword>
<reference evidence="3" key="1">
    <citation type="submission" date="2020-12" db="EMBL/GenBank/DDBJ databases">
        <title>The genome sequence of Inhella sp. 1Y17.</title>
        <authorList>
            <person name="Liu Y."/>
        </authorList>
    </citation>
    <scope>NUCLEOTIDE SEQUENCE</scope>
    <source>
        <strain evidence="3">1Y17</strain>
    </source>
</reference>
<dbReference type="AlphaFoldDB" id="A0A931NIR1"/>
<feature type="coiled-coil region" evidence="1">
    <location>
        <begin position="19"/>
        <end position="53"/>
    </location>
</feature>
<protein>
    <recommendedName>
        <fullName evidence="5">J domain-containing protein</fullName>
    </recommendedName>
</protein>
<accession>A0A931NIR1</accession>
<sequence>MTPDASQALLNPQLWRLEVARRRRQLEELQGYLARMEAEFTALEQQVLAFQASYQQRLGAGWTEVESLQGELLRTLEGLARADGAPLPPVPPQRRQQALPQLPPAVPWPEAPPQEAELAAPSLKDLHRRAAMRLHPDRASNEIDRQRREGLMRDANLAYADQDRATLEALLIAAGESPQRLGGFDIHAHWRWLERCEQLAQGRLRLLRAHLVLLRQHPVTVFAEHVERARGRGLDALAIMELRLRAQAQELRRQLYIGERLQPRSPLSRDFLAQWQARWGEAPTTGPAHAKGLRGPGGLKGERAASSSS</sequence>
<feature type="region of interest" description="Disordered" evidence="2">
    <location>
        <begin position="282"/>
        <end position="309"/>
    </location>
</feature>
<evidence type="ECO:0000256" key="1">
    <source>
        <dbReference type="SAM" id="Coils"/>
    </source>
</evidence>
<dbReference type="Proteomes" id="UP000613266">
    <property type="component" value="Unassembled WGS sequence"/>
</dbReference>
<dbReference type="EMBL" id="JAEDAK010000008">
    <property type="protein sequence ID" value="MBH9577850.1"/>
    <property type="molecule type" value="Genomic_DNA"/>
</dbReference>
<proteinExistence type="predicted"/>
<organism evidence="3 4">
    <name type="scientific">Inhella proteolytica</name>
    <dbReference type="NCBI Taxonomy" id="2795029"/>
    <lineage>
        <taxon>Bacteria</taxon>
        <taxon>Pseudomonadati</taxon>
        <taxon>Pseudomonadota</taxon>
        <taxon>Betaproteobacteria</taxon>
        <taxon>Burkholderiales</taxon>
        <taxon>Sphaerotilaceae</taxon>
        <taxon>Inhella</taxon>
    </lineage>
</organism>
<dbReference type="RefSeq" id="WP_198111619.1">
    <property type="nucleotide sequence ID" value="NZ_JAEDAK010000008.1"/>
</dbReference>
<gene>
    <name evidence="3" type="ORF">I7X39_13175</name>
</gene>
<comment type="caution">
    <text evidence="3">The sequence shown here is derived from an EMBL/GenBank/DDBJ whole genome shotgun (WGS) entry which is preliminary data.</text>
</comment>
<evidence type="ECO:0000313" key="3">
    <source>
        <dbReference type="EMBL" id="MBH9577850.1"/>
    </source>
</evidence>
<feature type="region of interest" description="Disordered" evidence="2">
    <location>
        <begin position="83"/>
        <end position="116"/>
    </location>
</feature>
<name>A0A931NIR1_9BURK</name>
<evidence type="ECO:0008006" key="5">
    <source>
        <dbReference type="Google" id="ProtNLM"/>
    </source>
</evidence>